<dbReference type="AlphaFoldDB" id="A0A7X1XDB8"/>
<comment type="caution">
    <text evidence="2">The sequence shown here is derived from an EMBL/GenBank/DDBJ whole genome shotgun (WGS) entry which is preliminary data.</text>
</comment>
<protein>
    <submittedName>
        <fullName evidence="2">Uncharacterized protein</fullName>
    </submittedName>
</protein>
<feature type="region of interest" description="Disordered" evidence="1">
    <location>
        <begin position="1"/>
        <end position="29"/>
    </location>
</feature>
<dbReference type="EMBL" id="WIWI01000023">
    <property type="protein sequence ID" value="MQT89470.1"/>
    <property type="molecule type" value="Genomic_DNA"/>
</dbReference>
<reference evidence="2 3" key="1">
    <citation type="submission" date="2019-10" db="EMBL/GenBank/DDBJ databases">
        <title>Evaluation of single-gene subtyping targets for Pseudomonas.</title>
        <authorList>
            <person name="Reichler S.J."/>
            <person name="Orsi R.H."/>
            <person name="Wiedmann M."/>
            <person name="Martin N.H."/>
            <person name="Murphy S.I."/>
        </authorList>
    </citation>
    <scope>NUCLEOTIDE SEQUENCE [LARGE SCALE GENOMIC DNA]</scope>
    <source>
        <strain evidence="2 3">FSL R10-3254</strain>
    </source>
</reference>
<organism evidence="2 3">
    <name type="scientific">Pseudomonas helleri</name>
    <dbReference type="NCBI Taxonomy" id="1608996"/>
    <lineage>
        <taxon>Bacteria</taxon>
        <taxon>Pseudomonadati</taxon>
        <taxon>Pseudomonadota</taxon>
        <taxon>Gammaproteobacteria</taxon>
        <taxon>Pseudomonadales</taxon>
        <taxon>Pseudomonadaceae</taxon>
        <taxon>Pseudomonas</taxon>
    </lineage>
</organism>
<evidence type="ECO:0000256" key="1">
    <source>
        <dbReference type="SAM" id="MobiDB-lite"/>
    </source>
</evidence>
<gene>
    <name evidence="2" type="ORF">GHO39_10040</name>
</gene>
<accession>A0A7X1XDB8</accession>
<evidence type="ECO:0000313" key="2">
    <source>
        <dbReference type="EMBL" id="MQT89470.1"/>
    </source>
</evidence>
<evidence type="ECO:0000313" key="3">
    <source>
        <dbReference type="Proteomes" id="UP000489190"/>
    </source>
</evidence>
<proteinExistence type="predicted"/>
<feature type="compositionally biased region" description="Basic and acidic residues" evidence="1">
    <location>
        <begin position="17"/>
        <end position="29"/>
    </location>
</feature>
<dbReference type="RefSeq" id="WP_153328042.1">
    <property type="nucleotide sequence ID" value="NZ_WIWI01000023.1"/>
</dbReference>
<name>A0A7X1XDB8_9PSED</name>
<dbReference type="Proteomes" id="UP000489190">
    <property type="component" value="Unassembled WGS sequence"/>
</dbReference>
<sequence length="101" mass="11054">MSLLSGLLDHMPPTIAGDDKPTVTKPTTERTRLVMVERPAQLQASTYTNAANATPEWRKARDQYINHLMACRSCHAPTGRHCSAGAGLCAAYDRTPMKATR</sequence>